<feature type="transmembrane region" description="Helical" evidence="2">
    <location>
        <begin position="21"/>
        <end position="45"/>
    </location>
</feature>
<keyword evidence="2" id="KW-1133">Transmembrane helix</keyword>
<evidence type="ECO:0000313" key="4">
    <source>
        <dbReference type="Proteomes" id="UP001331515"/>
    </source>
</evidence>
<dbReference type="EMBL" id="JAURVH010001533">
    <property type="protein sequence ID" value="KAK5897825.1"/>
    <property type="molecule type" value="Genomic_DNA"/>
</dbReference>
<evidence type="ECO:0000256" key="1">
    <source>
        <dbReference type="SAM" id="MobiDB-lite"/>
    </source>
</evidence>
<name>A0AAN8C8M3_CHAGU</name>
<dbReference type="Proteomes" id="UP001331515">
    <property type="component" value="Unassembled WGS sequence"/>
</dbReference>
<organism evidence="3 4">
    <name type="scientific">Champsocephalus gunnari</name>
    <name type="common">Mackerel icefish</name>
    <dbReference type="NCBI Taxonomy" id="52237"/>
    <lineage>
        <taxon>Eukaryota</taxon>
        <taxon>Metazoa</taxon>
        <taxon>Chordata</taxon>
        <taxon>Craniata</taxon>
        <taxon>Vertebrata</taxon>
        <taxon>Euteleostomi</taxon>
        <taxon>Actinopterygii</taxon>
        <taxon>Neopterygii</taxon>
        <taxon>Teleostei</taxon>
        <taxon>Neoteleostei</taxon>
        <taxon>Acanthomorphata</taxon>
        <taxon>Eupercaria</taxon>
        <taxon>Perciformes</taxon>
        <taxon>Notothenioidei</taxon>
        <taxon>Channichthyidae</taxon>
        <taxon>Champsocephalus</taxon>
    </lineage>
</organism>
<sequence>MSSFGEILKEIGEFGLFQKRLMAVLCIPMLFTAFDVIGQVFGVLVRTEIPTSLQHRLDPGARTQPDGGTTKKSHPPTEQGWRL</sequence>
<comment type="caution">
    <text evidence="3">The sequence shown here is derived from an EMBL/GenBank/DDBJ whole genome shotgun (WGS) entry which is preliminary data.</text>
</comment>
<keyword evidence="2" id="KW-0812">Transmembrane</keyword>
<evidence type="ECO:0000256" key="2">
    <source>
        <dbReference type="SAM" id="Phobius"/>
    </source>
</evidence>
<evidence type="ECO:0000313" key="3">
    <source>
        <dbReference type="EMBL" id="KAK5897825.1"/>
    </source>
</evidence>
<keyword evidence="4" id="KW-1185">Reference proteome</keyword>
<accession>A0AAN8C8M3</accession>
<feature type="region of interest" description="Disordered" evidence="1">
    <location>
        <begin position="55"/>
        <end position="83"/>
    </location>
</feature>
<dbReference type="AlphaFoldDB" id="A0AAN8C8M3"/>
<reference evidence="3 4" key="1">
    <citation type="journal article" date="2023" name="Mol. Biol. Evol.">
        <title>Genomics of Secondarily Temperate Adaptation in the Only Non-Antarctic Icefish.</title>
        <authorList>
            <person name="Rivera-Colon A.G."/>
            <person name="Rayamajhi N."/>
            <person name="Minhas B.F."/>
            <person name="Madrigal G."/>
            <person name="Bilyk K.T."/>
            <person name="Yoon V."/>
            <person name="Hune M."/>
            <person name="Gregory S."/>
            <person name="Cheng C.H.C."/>
            <person name="Catchen J.M."/>
        </authorList>
    </citation>
    <scope>NUCLEOTIDE SEQUENCE [LARGE SCALE GENOMIC DNA]</scope>
    <source>
        <tissue evidence="3">White muscle</tissue>
    </source>
</reference>
<protein>
    <submittedName>
        <fullName evidence="3">Uncharacterized protein</fullName>
    </submittedName>
</protein>
<keyword evidence="2" id="KW-0472">Membrane</keyword>
<gene>
    <name evidence="3" type="ORF">CgunFtcFv8_015296</name>
</gene>
<proteinExistence type="predicted"/>